<dbReference type="InterPro" id="IPR016162">
    <property type="entry name" value="Ald_DH_N"/>
</dbReference>
<dbReference type="Proteomes" id="UP001164929">
    <property type="component" value="Chromosome 1"/>
</dbReference>
<feature type="domain" description="Aldehyde dehydrogenase" evidence="5">
    <location>
        <begin position="11"/>
        <end position="357"/>
    </location>
</feature>
<gene>
    <name evidence="6" type="ORF">NC653_002803</name>
</gene>
<dbReference type="PIRSF" id="PIRSF036492">
    <property type="entry name" value="ALDH"/>
    <property type="match status" value="1"/>
</dbReference>
<dbReference type="InterPro" id="IPR016161">
    <property type="entry name" value="Ald_DH/histidinol_DH"/>
</dbReference>
<evidence type="ECO:0000259" key="5">
    <source>
        <dbReference type="Pfam" id="PF00171"/>
    </source>
</evidence>
<organism evidence="6 7">
    <name type="scientific">Populus alba x Populus x berolinensis</name>
    <dbReference type="NCBI Taxonomy" id="444605"/>
    <lineage>
        <taxon>Eukaryota</taxon>
        <taxon>Viridiplantae</taxon>
        <taxon>Streptophyta</taxon>
        <taxon>Embryophyta</taxon>
        <taxon>Tracheophyta</taxon>
        <taxon>Spermatophyta</taxon>
        <taxon>Magnoliopsida</taxon>
        <taxon>eudicotyledons</taxon>
        <taxon>Gunneridae</taxon>
        <taxon>Pentapetalae</taxon>
        <taxon>rosids</taxon>
        <taxon>fabids</taxon>
        <taxon>Malpighiales</taxon>
        <taxon>Salicaceae</taxon>
        <taxon>Saliceae</taxon>
        <taxon>Populus</taxon>
    </lineage>
</organism>
<feature type="active site" evidence="4">
    <location>
        <position position="251"/>
    </location>
</feature>
<dbReference type="SUPFAM" id="SSF53720">
    <property type="entry name" value="ALDH-like"/>
    <property type="match status" value="1"/>
</dbReference>
<evidence type="ECO:0000313" key="7">
    <source>
        <dbReference type="Proteomes" id="UP001164929"/>
    </source>
</evidence>
<dbReference type="InterPro" id="IPR016163">
    <property type="entry name" value="Ald_DH_C"/>
</dbReference>
<dbReference type="PANTHER" id="PTHR43570:SF30">
    <property type="entry name" value="ALDEHYDE DEHYDROGENASE"/>
    <property type="match status" value="1"/>
</dbReference>
<evidence type="ECO:0000256" key="3">
    <source>
        <dbReference type="PIRNR" id="PIRNR036492"/>
    </source>
</evidence>
<dbReference type="EMBL" id="JAQIZT010000001">
    <property type="protein sequence ID" value="KAJ7012876.1"/>
    <property type="molecule type" value="Genomic_DNA"/>
</dbReference>
<dbReference type="Gene3D" id="3.40.605.10">
    <property type="entry name" value="Aldehyde Dehydrogenase, Chain A, domain 1"/>
    <property type="match status" value="1"/>
</dbReference>
<accession>A0AAD6WIB2</accession>
<dbReference type="AlphaFoldDB" id="A0AAD6WIB2"/>
<evidence type="ECO:0000313" key="6">
    <source>
        <dbReference type="EMBL" id="KAJ7012876.1"/>
    </source>
</evidence>
<feature type="active site" evidence="4">
    <location>
        <position position="213"/>
    </location>
</feature>
<protein>
    <recommendedName>
        <fullName evidence="3">Aldehyde dehydrogenase</fullName>
    </recommendedName>
</protein>
<evidence type="ECO:0000256" key="4">
    <source>
        <dbReference type="PIRSR" id="PIRSR036492-1"/>
    </source>
</evidence>
<proteinExistence type="inferred from homology"/>
<comment type="caution">
    <text evidence="6">The sequence shown here is derived from an EMBL/GenBank/DDBJ whole genome shotgun (WGS) entry which is preliminary data.</text>
</comment>
<dbReference type="Pfam" id="PF00171">
    <property type="entry name" value="Aldedh"/>
    <property type="match status" value="2"/>
</dbReference>
<sequence>MEGVKGLESDLEAMRQYFRSGKTKDVAWRQSQLKGLLSFIKEKEKDIFKALKEDLGKHHVEAYRDEVGILTKSIKFALHGLKEWMSSKKAKLPIVALLSSAELVPEPLGFVLIISSWNFPFGLSLEPLIGAIAAGNTMVLKPSELAPASASLLANVLPTYLDSSAVKVIQGGPAVGERLLQQKWDKIFFTGSARVGRIIMSAAVKHLTPVALELGGKCPAVVDSVSSSWDTKVTVNRILVSKFGACAGQACIAIDYILVEKRFASTLVELMKVMVKKMFGENPRETNTVARIVNEQHFLRLKNLLSDSAVQNSIVYGGSMDEKNLFVEPTILVDPPLDAAMMTEEIFGPLLPIITVSYIPVISFYLYTCILQELHPAIIKKTRLDKVEDSIAFINSKPKPLAIYAFTNNEKFKRRMLSETSSGSLVFNDAVIQYAADALPFGGIGESGLGKYHGKFSFDTFSHYKAVTRRSFLTDFWFRFPPWNDYKLLLLEGTYKSDYLGMLLVILGLKRRR</sequence>
<dbReference type="GO" id="GO:0005737">
    <property type="term" value="C:cytoplasm"/>
    <property type="evidence" value="ECO:0007669"/>
    <property type="project" value="TreeGrafter"/>
</dbReference>
<dbReference type="PANTHER" id="PTHR43570">
    <property type="entry name" value="ALDEHYDE DEHYDROGENASE"/>
    <property type="match status" value="1"/>
</dbReference>
<keyword evidence="7" id="KW-1185">Reference proteome</keyword>
<dbReference type="InterPro" id="IPR012394">
    <property type="entry name" value="Aldehyde_DH_NAD(P)"/>
</dbReference>
<keyword evidence="2 3" id="KW-0560">Oxidoreductase</keyword>
<reference evidence="6 7" key="1">
    <citation type="journal article" date="2023" name="Mol. Ecol. Resour.">
        <title>Chromosome-level genome assembly of a triploid poplar Populus alba 'Berolinensis'.</title>
        <authorList>
            <person name="Chen S."/>
            <person name="Yu Y."/>
            <person name="Wang X."/>
            <person name="Wang S."/>
            <person name="Zhang T."/>
            <person name="Zhou Y."/>
            <person name="He R."/>
            <person name="Meng N."/>
            <person name="Wang Y."/>
            <person name="Liu W."/>
            <person name="Liu Z."/>
            <person name="Liu J."/>
            <person name="Guo Q."/>
            <person name="Huang H."/>
            <person name="Sederoff R.R."/>
            <person name="Wang G."/>
            <person name="Qu G."/>
            <person name="Chen S."/>
        </authorList>
    </citation>
    <scope>NUCLEOTIDE SEQUENCE [LARGE SCALE GENOMIC DNA]</scope>
    <source>
        <strain evidence="6">SC-2020</strain>
    </source>
</reference>
<dbReference type="GO" id="GO:0006081">
    <property type="term" value="P:aldehyde metabolic process"/>
    <property type="evidence" value="ECO:0007669"/>
    <property type="project" value="InterPro"/>
</dbReference>
<dbReference type="Gene3D" id="3.40.309.10">
    <property type="entry name" value="Aldehyde Dehydrogenase, Chain A, domain 2"/>
    <property type="match status" value="1"/>
</dbReference>
<name>A0AAD6WIB2_9ROSI</name>
<dbReference type="FunFam" id="3.40.605.10:FF:000004">
    <property type="entry name" value="Aldehyde dehydrogenase"/>
    <property type="match status" value="1"/>
</dbReference>
<evidence type="ECO:0000256" key="2">
    <source>
        <dbReference type="ARBA" id="ARBA00023002"/>
    </source>
</evidence>
<evidence type="ECO:0000256" key="1">
    <source>
        <dbReference type="ARBA" id="ARBA00009986"/>
    </source>
</evidence>
<dbReference type="InterPro" id="IPR015590">
    <property type="entry name" value="Aldehyde_DH_dom"/>
</dbReference>
<comment type="similarity">
    <text evidence="1 3">Belongs to the aldehyde dehydrogenase family.</text>
</comment>
<feature type="domain" description="Aldehyde dehydrogenase" evidence="5">
    <location>
        <begin position="379"/>
        <end position="467"/>
    </location>
</feature>
<dbReference type="GO" id="GO:0004029">
    <property type="term" value="F:aldehyde dehydrogenase (NAD+) activity"/>
    <property type="evidence" value="ECO:0007669"/>
    <property type="project" value="TreeGrafter"/>
</dbReference>